<evidence type="ECO:0000313" key="3">
    <source>
        <dbReference type="EMBL" id="GGO86764.1"/>
    </source>
</evidence>
<reference evidence="3 4" key="1">
    <citation type="journal article" date="2014" name="Int. J. Syst. Evol. Microbiol.">
        <title>Complete genome sequence of Corynebacterium casei LMG S-19264T (=DSM 44701T), isolated from a smear-ripened cheese.</title>
        <authorList>
            <consortium name="US DOE Joint Genome Institute (JGI-PGF)"/>
            <person name="Walter F."/>
            <person name="Albersmeier A."/>
            <person name="Kalinowski J."/>
            <person name="Ruckert C."/>
        </authorList>
    </citation>
    <scope>NUCLEOTIDE SEQUENCE [LARGE SCALE GENOMIC DNA]</scope>
    <source>
        <strain evidence="3 4">CGMCC 1.7286</strain>
    </source>
</reference>
<proteinExistence type="predicted"/>
<evidence type="ECO:0000256" key="1">
    <source>
        <dbReference type="SAM" id="Phobius"/>
    </source>
</evidence>
<dbReference type="Proteomes" id="UP000599578">
    <property type="component" value="Unassembled WGS sequence"/>
</dbReference>
<dbReference type="NCBIfam" id="NF033664">
    <property type="entry name" value="PACE_transport"/>
    <property type="match status" value="1"/>
</dbReference>
<sequence length="143" mass="16379">MRSKADRIRHALGFEIIGLVLVIGFGDWLFGLEPAHFGPLALLFSVLATVWNYYYNRAFDGWLLKRRGSVVKRQADRVLHAVMFEGGLLLVTLPVIAWWLDMSLWQALVADIAMVVFYLLYAYLYNLAYDWLFPASKAPVPAR</sequence>
<keyword evidence="4" id="KW-1185">Reference proteome</keyword>
<feature type="transmembrane region" description="Helical" evidence="1">
    <location>
        <begin position="77"/>
        <end position="99"/>
    </location>
</feature>
<evidence type="ECO:0000259" key="2">
    <source>
        <dbReference type="Pfam" id="PF05232"/>
    </source>
</evidence>
<name>A0A918DX60_9GAMM</name>
<dbReference type="Pfam" id="PF05232">
    <property type="entry name" value="BTP"/>
    <property type="match status" value="2"/>
</dbReference>
<comment type="caution">
    <text evidence="3">The sequence shown here is derived from an EMBL/GenBank/DDBJ whole genome shotgun (WGS) entry which is preliminary data.</text>
</comment>
<evidence type="ECO:0000313" key="4">
    <source>
        <dbReference type="Proteomes" id="UP000599578"/>
    </source>
</evidence>
<feature type="domain" description="Chlorhexidine efflux transporter" evidence="2">
    <location>
        <begin position="2"/>
        <end position="63"/>
    </location>
</feature>
<keyword evidence="1" id="KW-0812">Transmembrane</keyword>
<dbReference type="InterPro" id="IPR007896">
    <property type="entry name" value="BTP_bacteria"/>
</dbReference>
<keyword evidence="1" id="KW-0472">Membrane</keyword>
<feature type="transmembrane region" description="Helical" evidence="1">
    <location>
        <begin position="105"/>
        <end position="124"/>
    </location>
</feature>
<feature type="transmembrane region" description="Helical" evidence="1">
    <location>
        <begin position="37"/>
        <end position="56"/>
    </location>
</feature>
<dbReference type="InterPro" id="IPR058208">
    <property type="entry name" value="PACE"/>
</dbReference>
<dbReference type="EMBL" id="BMLT01000011">
    <property type="protein sequence ID" value="GGO86764.1"/>
    <property type="molecule type" value="Genomic_DNA"/>
</dbReference>
<dbReference type="AlphaFoldDB" id="A0A918DX60"/>
<protein>
    <submittedName>
        <fullName evidence="3">Membrane protein</fullName>
    </submittedName>
</protein>
<accession>A0A918DX60</accession>
<dbReference type="RefSeq" id="WP_188862239.1">
    <property type="nucleotide sequence ID" value="NZ_BMLT01000011.1"/>
</dbReference>
<keyword evidence="1" id="KW-1133">Transmembrane helix</keyword>
<gene>
    <name evidence="3" type="ORF">GCM10011348_38400</name>
</gene>
<organism evidence="3 4">
    <name type="scientific">Marinobacterium nitratireducens</name>
    <dbReference type="NCBI Taxonomy" id="518897"/>
    <lineage>
        <taxon>Bacteria</taxon>
        <taxon>Pseudomonadati</taxon>
        <taxon>Pseudomonadota</taxon>
        <taxon>Gammaproteobacteria</taxon>
        <taxon>Oceanospirillales</taxon>
        <taxon>Oceanospirillaceae</taxon>
        <taxon>Marinobacterium</taxon>
    </lineage>
</organism>
<feature type="transmembrane region" description="Helical" evidence="1">
    <location>
        <begin position="12"/>
        <end position="31"/>
    </location>
</feature>
<feature type="domain" description="Chlorhexidine efflux transporter" evidence="2">
    <location>
        <begin position="75"/>
        <end position="134"/>
    </location>
</feature>